<feature type="repeat" description="WD" evidence="4">
    <location>
        <begin position="310"/>
        <end position="349"/>
    </location>
</feature>
<feature type="region of interest" description="Disordered" evidence="5">
    <location>
        <begin position="39"/>
        <end position="64"/>
    </location>
</feature>
<keyword evidence="3" id="KW-0804">Transcription</keyword>
<keyword evidence="9" id="KW-1185">Reference proteome</keyword>
<dbReference type="PRINTS" id="PR00320">
    <property type="entry name" value="GPROTEINBRPT"/>
</dbReference>
<organism evidence="8 9">
    <name type="scientific">Polyrhizophydium stewartii</name>
    <dbReference type="NCBI Taxonomy" id="2732419"/>
    <lineage>
        <taxon>Eukaryota</taxon>
        <taxon>Fungi</taxon>
        <taxon>Fungi incertae sedis</taxon>
        <taxon>Chytridiomycota</taxon>
        <taxon>Chytridiomycota incertae sedis</taxon>
        <taxon>Chytridiomycetes</taxon>
        <taxon>Rhizophydiales</taxon>
        <taxon>Rhizophydiales incertae sedis</taxon>
        <taxon>Polyrhizophydium</taxon>
    </lineage>
</organism>
<evidence type="ECO:0000313" key="9">
    <source>
        <dbReference type="Proteomes" id="UP001527925"/>
    </source>
</evidence>
<dbReference type="SMART" id="SM00320">
    <property type="entry name" value="WD40"/>
    <property type="match status" value="7"/>
</dbReference>
<feature type="chain" id="PRO_5045753010" description="HTH HARE-type domain-containing protein" evidence="6">
    <location>
        <begin position="28"/>
        <end position="491"/>
    </location>
</feature>
<feature type="signal peptide" evidence="6">
    <location>
        <begin position="1"/>
        <end position="27"/>
    </location>
</feature>
<dbReference type="InterPro" id="IPR020472">
    <property type="entry name" value="WD40_PAC1"/>
</dbReference>
<feature type="compositionally biased region" description="Basic and acidic residues" evidence="5">
    <location>
        <begin position="471"/>
        <end position="491"/>
    </location>
</feature>
<feature type="repeat" description="WD" evidence="4">
    <location>
        <begin position="350"/>
        <end position="389"/>
    </location>
</feature>
<gene>
    <name evidence="8" type="ORF">HK105_203628</name>
</gene>
<keyword evidence="6" id="KW-0732">Signal</keyword>
<dbReference type="CDD" id="cd00200">
    <property type="entry name" value="WD40"/>
    <property type="match status" value="1"/>
</dbReference>
<feature type="repeat" description="WD" evidence="4">
    <location>
        <begin position="264"/>
        <end position="303"/>
    </location>
</feature>
<evidence type="ECO:0000256" key="3">
    <source>
        <dbReference type="ARBA" id="ARBA00023163"/>
    </source>
</evidence>
<reference evidence="8 9" key="1">
    <citation type="submission" date="2023-09" db="EMBL/GenBank/DDBJ databases">
        <title>Pangenome analysis of Batrachochytrium dendrobatidis and related Chytrids.</title>
        <authorList>
            <person name="Yacoub M.N."/>
            <person name="Stajich J.E."/>
            <person name="James T.Y."/>
        </authorList>
    </citation>
    <scope>NUCLEOTIDE SEQUENCE [LARGE SCALE GENOMIC DNA]</scope>
    <source>
        <strain evidence="8 9">JEL0888</strain>
    </source>
</reference>
<dbReference type="InterPro" id="IPR036322">
    <property type="entry name" value="WD40_repeat_dom_sf"/>
</dbReference>
<dbReference type="InterPro" id="IPR007759">
    <property type="entry name" value="Asxl_HARE-HTH"/>
</dbReference>
<dbReference type="PROSITE" id="PS50294">
    <property type="entry name" value="WD_REPEATS_REGION"/>
    <property type="match status" value="1"/>
</dbReference>
<protein>
    <recommendedName>
        <fullName evidence="7">HTH HARE-type domain-containing protein</fullName>
    </recommendedName>
</protein>
<dbReference type="Gene3D" id="2.130.10.10">
    <property type="entry name" value="YVTN repeat-like/Quinoprotein amine dehydrogenase"/>
    <property type="match status" value="2"/>
</dbReference>
<evidence type="ECO:0000256" key="5">
    <source>
        <dbReference type="SAM" id="MobiDB-lite"/>
    </source>
</evidence>
<feature type="repeat" description="WD" evidence="4">
    <location>
        <begin position="137"/>
        <end position="178"/>
    </location>
</feature>
<dbReference type="InterPro" id="IPR015943">
    <property type="entry name" value="WD40/YVTN_repeat-like_dom_sf"/>
</dbReference>
<dbReference type="EMBL" id="JADGIZ020000014">
    <property type="protein sequence ID" value="KAL2916849.1"/>
    <property type="molecule type" value="Genomic_DNA"/>
</dbReference>
<dbReference type="SUPFAM" id="SSF50978">
    <property type="entry name" value="WD40 repeat-like"/>
    <property type="match status" value="1"/>
</dbReference>
<accession>A0ABR4NBN5</accession>
<feature type="region of interest" description="Disordered" evidence="5">
    <location>
        <begin position="467"/>
        <end position="491"/>
    </location>
</feature>
<evidence type="ECO:0000256" key="6">
    <source>
        <dbReference type="SAM" id="SignalP"/>
    </source>
</evidence>
<dbReference type="Proteomes" id="UP001527925">
    <property type="component" value="Unassembled WGS sequence"/>
</dbReference>
<evidence type="ECO:0000313" key="8">
    <source>
        <dbReference type="EMBL" id="KAL2916849.1"/>
    </source>
</evidence>
<dbReference type="Pfam" id="PF00400">
    <property type="entry name" value="WD40"/>
    <property type="match status" value="4"/>
</dbReference>
<evidence type="ECO:0000259" key="7">
    <source>
        <dbReference type="PROSITE" id="PS51913"/>
    </source>
</evidence>
<feature type="domain" description="HTH HARE-type" evidence="7">
    <location>
        <begin position="395"/>
        <end position="470"/>
    </location>
</feature>
<dbReference type="PANTHER" id="PTHR19848:SF8">
    <property type="entry name" value="F-BOX AND WD REPEAT DOMAIN CONTAINING 7"/>
    <property type="match status" value="1"/>
</dbReference>
<dbReference type="PROSITE" id="PS00678">
    <property type="entry name" value="WD_REPEATS_1"/>
    <property type="match status" value="1"/>
</dbReference>
<sequence length="491" mass="52467">MVACKQGHTKVAAVLIEFGELALAVLALLGPADLPPPPSAARGAACAPTTASGSASPAESAGPLPLPPAAGSWRDLFLRRLAVDRNWRRGRCRQLPLAGHIDVVLAVKLVGPLAVSGSRSRRILVFDVRSGARLQEIAAHDLAVSCIDADDSCGRIVSGSWDHTAKIWRLDPDKSILVLEHTLEHSLPLICVRAARGIAACGAVNGDVQLWDLAQRRCIAHLAAPPGTGSPVCCVDFDDAIVVAGAGCRLHVWSRASGNLVLCLDAHADSISAVRLLGSRLFTGSEDRTAAVWGVHSTQDSLAILPERVLRGHSAGVRCLAVRGSWIVTGSYDHSLRVWDADSGECLQTFVGHTGDVNAVDCDLDRILSGSDDKIVRLWSFDGGDCQPVPQPPLTSWADAAVHVLQSAAAPMTCSEILQRVRDLDLMPVRPGRASFSSLNSALHANARSRRPRFRCIDYATPHRFALADPLPDHDDPRRRPDEPPQHHEAA</sequence>
<dbReference type="PANTHER" id="PTHR19848">
    <property type="entry name" value="WD40 REPEAT PROTEIN"/>
    <property type="match status" value="1"/>
</dbReference>
<dbReference type="InterPro" id="IPR001680">
    <property type="entry name" value="WD40_rpt"/>
</dbReference>
<evidence type="ECO:0000256" key="2">
    <source>
        <dbReference type="ARBA" id="ARBA00022737"/>
    </source>
</evidence>
<evidence type="ECO:0000256" key="1">
    <source>
        <dbReference type="ARBA" id="ARBA00022574"/>
    </source>
</evidence>
<name>A0ABR4NBN5_9FUNG</name>
<evidence type="ECO:0000256" key="4">
    <source>
        <dbReference type="PROSITE-ProRule" id="PRU00221"/>
    </source>
</evidence>
<comment type="caution">
    <text evidence="8">The sequence shown here is derived from an EMBL/GenBank/DDBJ whole genome shotgun (WGS) entry which is preliminary data.</text>
</comment>
<dbReference type="InterPro" id="IPR019775">
    <property type="entry name" value="WD40_repeat_CS"/>
</dbReference>
<feature type="compositionally biased region" description="Low complexity" evidence="5">
    <location>
        <begin position="40"/>
        <end position="63"/>
    </location>
</feature>
<keyword evidence="2" id="KW-0677">Repeat</keyword>
<dbReference type="PROSITE" id="PS51913">
    <property type="entry name" value="HTH_HARE"/>
    <property type="match status" value="1"/>
</dbReference>
<dbReference type="PROSITE" id="PS50082">
    <property type="entry name" value="WD_REPEATS_2"/>
    <property type="match status" value="4"/>
</dbReference>
<keyword evidence="1 4" id="KW-0853">WD repeat</keyword>
<proteinExistence type="predicted"/>